<accession>A0AAV2AM88</accession>
<dbReference type="AlphaFoldDB" id="A0AAV2AM88"/>
<dbReference type="Proteomes" id="UP001497382">
    <property type="component" value="Unassembled WGS sequence"/>
</dbReference>
<name>A0AAV2AM88_9ARAC</name>
<evidence type="ECO:0000313" key="2">
    <source>
        <dbReference type="EMBL" id="CAL1285113.1"/>
    </source>
</evidence>
<evidence type="ECO:0000259" key="1">
    <source>
        <dbReference type="Pfam" id="PF12017"/>
    </source>
</evidence>
<protein>
    <recommendedName>
        <fullName evidence="1">THAP9-like helix-turn-helix domain-containing protein</fullName>
    </recommendedName>
</protein>
<reference evidence="2 3" key="1">
    <citation type="submission" date="2024-04" db="EMBL/GenBank/DDBJ databases">
        <authorList>
            <person name="Rising A."/>
            <person name="Reimegard J."/>
            <person name="Sonavane S."/>
            <person name="Akerstrom W."/>
            <person name="Nylinder S."/>
            <person name="Hedman E."/>
            <person name="Kallberg Y."/>
        </authorList>
    </citation>
    <scope>NUCLEOTIDE SEQUENCE [LARGE SCALE GENOMIC DNA]</scope>
</reference>
<dbReference type="EMBL" id="CAXIEN010000188">
    <property type="protein sequence ID" value="CAL1285113.1"/>
    <property type="molecule type" value="Genomic_DNA"/>
</dbReference>
<dbReference type="Pfam" id="PF12017">
    <property type="entry name" value="Tnp_P_element"/>
    <property type="match status" value="1"/>
</dbReference>
<feature type="domain" description="THAP9-like helix-turn-helix" evidence="1">
    <location>
        <begin position="48"/>
        <end position="127"/>
    </location>
</feature>
<comment type="caution">
    <text evidence="2">The sequence shown here is derived from an EMBL/GenBank/DDBJ whole genome shotgun (WGS) entry which is preliminary data.</text>
</comment>
<dbReference type="InterPro" id="IPR021896">
    <property type="entry name" value="THAP9-like_HTH"/>
</dbReference>
<gene>
    <name evidence="2" type="ORF">LARSCL_LOCUS13530</name>
</gene>
<evidence type="ECO:0000313" key="3">
    <source>
        <dbReference type="Proteomes" id="UP001497382"/>
    </source>
</evidence>
<organism evidence="2 3">
    <name type="scientific">Larinioides sclopetarius</name>
    <dbReference type="NCBI Taxonomy" id="280406"/>
    <lineage>
        <taxon>Eukaryota</taxon>
        <taxon>Metazoa</taxon>
        <taxon>Ecdysozoa</taxon>
        <taxon>Arthropoda</taxon>
        <taxon>Chelicerata</taxon>
        <taxon>Arachnida</taxon>
        <taxon>Araneae</taxon>
        <taxon>Araneomorphae</taxon>
        <taxon>Entelegynae</taxon>
        <taxon>Araneoidea</taxon>
        <taxon>Araneidae</taxon>
        <taxon>Larinioides</taxon>
    </lineage>
</organism>
<proteinExistence type="predicted"/>
<keyword evidence="3" id="KW-1185">Reference proteome</keyword>
<sequence>MISPTKPCHLLNMAKTWSESHRRKIKNLSRKNRRLKKRICSLQEILTEMKKKALISPSASDVLKSTLPGPTAELLKRVKKNQISTTKYSLKLRSFALTLQFYSEKAYKFVRKMFNTCLPLPLTIKKWYQAIEGSSARY</sequence>